<comment type="caution">
    <text evidence="2">The sequence shown here is derived from an EMBL/GenBank/DDBJ whole genome shotgun (WGS) entry which is preliminary data.</text>
</comment>
<feature type="transmembrane region" description="Helical" evidence="1">
    <location>
        <begin position="75"/>
        <end position="92"/>
    </location>
</feature>
<sequence>MSHVYEPARARQLRILLRVVVGVAGLMTVFAVFFLLGGSDPGLVLMVVLLPAVLMLALAARTLKLLERSDPRARSWVVGTAWVVVLIGLLLSRTAPGIVVAAIGILLLLIAVLPGRDPGPTSDG</sequence>
<proteinExistence type="predicted"/>
<keyword evidence="1" id="KW-0472">Membrane</keyword>
<evidence type="ECO:0000313" key="3">
    <source>
        <dbReference type="Proteomes" id="UP001501771"/>
    </source>
</evidence>
<gene>
    <name evidence="2" type="ORF">GCM10009844_16590</name>
</gene>
<reference evidence="2 3" key="1">
    <citation type="journal article" date="2019" name="Int. J. Syst. Evol. Microbiol.">
        <title>The Global Catalogue of Microorganisms (GCM) 10K type strain sequencing project: providing services to taxonomists for standard genome sequencing and annotation.</title>
        <authorList>
            <consortium name="The Broad Institute Genomics Platform"/>
            <consortium name="The Broad Institute Genome Sequencing Center for Infectious Disease"/>
            <person name="Wu L."/>
            <person name="Ma J."/>
        </authorList>
    </citation>
    <scope>NUCLEOTIDE SEQUENCE [LARGE SCALE GENOMIC DNA]</scope>
    <source>
        <strain evidence="2 3">JCM 16022</strain>
    </source>
</reference>
<dbReference type="Proteomes" id="UP001501771">
    <property type="component" value="Unassembled WGS sequence"/>
</dbReference>
<accession>A0ABN2ZKW7</accession>
<name>A0ABN2ZKW7_9ACTN</name>
<evidence type="ECO:0000313" key="2">
    <source>
        <dbReference type="EMBL" id="GAA2143786.1"/>
    </source>
</evidence>
<keyword evidence="1" id="KW-1133">Transmembrane helix</keyword>
<dbReference type="RefSeq" id="WP_344150000.1">
    <property type="nucleotide sequence ID" value="NZ_BAAAQR010000004.1"/>
</dbReference>
<keyword evidence="1" id="KW-0812">Transmembrane</keyword>
<organism evidence="2 3">
    <name type="scientific">Nocardioides koreensis</name>
    <dbReference type="NCBI Taxonomy" id="433651"/>
    <lineage>
        <taxon>Bacteria</taxon>
        <taxon>Bacillati</taxon>
        <taxon>Actinomycetota</taxon>
        <taxon>Actinomycetes</taxon>
        <taxon>Propionibacteriales</taxon>
        <taxon>Nocardioidaceae</taxon>
        <taxon>Nocardioides</taxon>
    </lineage>
</organism>
<keyword evidence="3" id="KW-1185">Reference proteome</keyword>
<dbReference type="EMBL" id="BAAAQR010000004">
    <property type="protein sequence ID" value="GAA2143786.1"/>
    <property type="molecule type" value="Genomic_DNA"/>
</dbReference>
<feature type="transmembrane region" description="Helical" evidence="1">
    <location>
        <begin position="98"/>
        <end position="115"/>
    </location>
</feature>
<protein>
    <submittedName>
        <fullName evidence="2">Uncharacterized protein</fullName>
    </submittedName>
</protein>
<feature type="transmembrane region" description="Helical" evidence="1">
    <location>
        <begin position="42"/>
        <end position="63"/>
    </location>
</feature>
<evidence type="ECO:0000256" key="1">
    <source>
        <dbReference type="SAM" id="Phobius"/>
    </source>
</evidence>
<feature type="transmembrane region" description="Helical" evidence="1">
    <location>
        <begin position="15"/>
        <end position="36"/>
    </location>
</feature>